<keyword evidence="7" id="KW-1185">Reference proteome</keyword>
<name>A0A1X0NT03_9TRYP</name>
<evidence type="ECO:0000256" key="4">
    <source>
        <dbReference type="ARBA" id="ARBA00023274"/>
    </source>
</evidence>
<dbReference type="PROSITE" id="PS50294">
    <property type="entry name" value="WD_REPEATS_REGION"/>
    <property type="match status" value="3"/>
</dbReference>
<dbReference type="InterPro" id="IPR019775">
    <property type="entry name" value="WD40_repeat_CS"/>
</dbReference>
<evidence type="ECO:0000256" key="3">
    <source>
        <dbReference type="ARBA" id="ARBA00022980"/>
    </source>
</evidence>
<dbReference type="SMART" id="SM00320">
    <property type="entry name" value="WD40"/>
    <property type="match status" value="5"/>
</dbReference>
<evidence type="ECO:0000256" key="2">
    <source>
        <dbReference type="ARBA" id="ARBA00022737"/>
    </source>
</evidence>
<sequence>MGCGVSRSALPSNSVVSFNEGGENAPHPQFPANLPTFTRTRLSVGNGYKGKRTSRTCGDADGEEEMLSDITVGASQPSLGNDSPAAPHMLFHSENIVSEQKALAPTIEEDLFVYDDAVVSKDEAQAKHWRIEGRKPPAAMGRRPTDPRHSAVGMALFTAAGTPATTTWDDGKGSASLFRFTDFNVHVDEVEFSRDGASFESAERRASMQESLSRRSAGSAKVTRTFSAMPNTAAALVKSAEASSSNTSNRPIRHFKVNTLIGHAARVKCLAVAPNERSIVSCACTDASVTMRALSNGNEEGIFTGHHDTVICTAISPDGKFLATTSKDHTLTLWDATVTKLLCVIEHDKVVICCCFSPDSKTVVSGCQDRICRLWDTRNARERLAYTHHGGIIVSVAYSPDGKYVCSASADKTLRVWSTTTGKTRWTLEGHVGIVLACSYTSNGTHIVSNDEKCLCVWSTEDGSRKLRLSVADVIGVTRQSGRMVKLGWTLSCAAPGPFTGYIVAACTNRFVYIIDIETGKEYASTFCKAPVYCMASGLTSKVVLGDSFGNIYAMTLM</sequence>
<dbReference type="PROSITE" id="PS00678">
    <property type="entry name" value="WD_REPEATS_1"/>
    <property type="match status" value="1"/>
</dbReference>
<dbReference type="PROSITE" id="PS50082">
    <property type="entry name" value="WD_REPEATS_2"/>
    <property type="match status" value="3"/>
</dbReference>
<evidence type="ECO:0000256" key="5">
    <source>
        <dbReference type="PROSITE-ProRule" id="PRU00221"/>
    </source>
</evidence>
<protein>
    <submittedName>
        <fullName evidence="6">Protein kinase</fullName>
    </submittedName>
</protein>
<keyword evidence="1 5" id="KW-0853">WD repeat</keyword>
<proteinExistence type="predicted"/>
<keyword evidence="3" id="KW-0689">Ribosomal protein</keyword>
<dbReference type="PANTHER" id="PTHR19879:SF9">
    <property type="entry name" value="TRANSCRIPTION INITIATION FACTOR TFIID SUBUNIT 5"/>
    <property type="match status" value="1"/>
</dbReference>
<dbReference type="SUPFAM" id="SSF50978">
    <property type="entry name" value="WD40 repeat-like"/>
    <property type="match status" value="1"/>
</dbReference>
<dbReference type="AlphaFoldDB" id="A0A1X0NT03"/>
<evidence type="ECO:0000256" key="1">
    <source>
        <dbReference type="ARBA" id="ARBA00022574"/>
    </source>
</evidence>
<comment type="caution">
    <text evidence="6">The sequence shown here is derived from an EMBL/GenBank/DDBJ whole genome shotgun (WGS) entry which is preliminary data.</text>
</comment>
<dbReference type="Pfam" id="PF00400">
    <property type="entry name" value="WD40"/>
    <property type="match status" value="5"/>
</dbReference>
<feature type="repeat" description="WD" evidence="5">
    <location>
        <begin position="303"/>
        <end position="335"/>
    </location>
</feature>
<dbReference type="PANTHER" id="PTHR19879">
    <property type="entry name" value="TRANSCRIPTION INITIATION FACTOR TFIID"/>
    <property type="match status" value="1"/>
</dbReference>
<dbReference type="VEuPathDB" id="TriTrypDB:TM35_000202430"/>
<keyword evidence="6" id="KW-0808">Transferase</keyword>
<feature type="repeat" description="WD" evidence="5">
    <location>
        <begin position="344"/>
        <end position="385"/>
    </location>
</feature>
<dbReference type="OrthoDB" id="674604at2759"/>
<dbReference type="InterPro" id="IPR020472">
    <property type="entry name" value="WD40_PAC1"/>
</dbReference>
<dbReference type="GO" id="GO:1990904">
    <property type="term" value="C:ribonucleoprotein complex"/>
    <property type="evidence" value="ECO:0007669"/>
    <property type="project" value="UniProtKB-KW"/>
</dbReference>
<evidence type="ECO:0000313" key="7">
    <source>
        <dbReference type="Proteomes" id="UP000192257"/>
    </source>
</evidence>
<dbReference type="GO" id="GO:0016301">
    <property type="term" value="F:kinase activity"/>
    <property type="evidence" value="ECO:0007669"/>
    <property type="project" value="UniProtKB-KW"/>
</dbReference>
<reference evidence="6 7" key="1">
    <citation type="submission" date="2017-03" db="EMBL/GenBank/DDBJ databases">
        <title>An alternative strategy for trypanosome survival in the mammalian bloodstream revealed through genome and transcriptome analysis of the ubiquitous bovine parasite Trypanosoma (Megatrypanum) theileri.</title>
        <authorList>
            <person name="Kelly S."/>
            <person name="Ivens A."/>
            <person name="Mott A."/>
            <person name="O'Neill E."/>
            <person name="Emms D."/>
            <person name="Macleod O."/>
            <person name="Voorheis P."/>
            <person name="Matthews J."/>
            <person name="Matthews K."/>
            <person name="Carrington M."/>
        </authorList>
    </citation>
    <scope>NUCLEOTIDE SEQUENCE [LARGE SCALE GENOMIC DNA]</scope>
    <source>
        <strain evidence="6">Edinburgh</strain>
    </source>
</reference>
<gene>
    <name evidence="6" type="ORF">TM35_000202430</name>
</gene>
<feature type="repeat" description="WD" evidence="5">
    <location>
        <begin position="386"/>
        <end position="427"/>
    </location>
</feature>
<dbReference type="CDD" id="cd00200">
    <property type="entry name" value="WD40"/>
    <property type="match status" value="1"/>
</dbReference>
<dbReference type="InterPro" id="IPR015943">
    <property type="entry name" value="WD40/YVTN_repeat-like_dom_sf"/>
</dbReference>
<evidence type="ECO:0000313" key="6">
    <source>
        <dbReference type="EMBL" id="ORC87834.1"/>
    </source>
</evidence>
<dbReference type="EMBL" id="NBCO01000020">
    <property type="protein sequence ID" value="ORC87834.1"/>
    <property type="molecule type" value="Genomic_DNA"/>
</dbReference>
<dbReference type="InterPro" id="IPR001680">
    <property type="entry name" value="WD40_rpt"/>
</dbReference>
<dbReference type="Proteomes" id="UP000192257">
    <property type="component" value="Unassembled WGS sequence"/>
</dbReference>
<dbReference type="STRING" id="67003.A0A1X0NT03"/>
<dbReference type="Gene3D" id="2.130.10.10">
    <property type="entry name" value="YVTN repeat-like/Quinoprotein amine dehydrogenase"/>
    <property type="match status" value="2"/>
</dbReference>
<keyword evidence="2" id="KW-0677">Repeat</keyword>
<keyword evidence="6" id="KW-0418">Kinase</keyword>
<dbReference type="PRINTS" id="PR00320">
    <property type="entry name" value="GPROTEINBRPT"/>
</dbReference>
<organism evidence="6 7">
    <name type="scientific">Trypanosoma theileri</name>
    <dbReference type="NCBI Taxonomy" id="67003"/>
    <lineage>
        <taxon>Eukaryota</taxon>
        <taxon>Discoba</taxon>
        <taxon>Euglenozoa</taxon>
        <taxon>Kinetoplastea</taxon>
        <taxon>Metakinetoplastina</taxon>
        <taxon>Trypanosomatida</taxon>
        <taxon>Trypanosomatidae</taxon>
        <taxon>Trypanosoma</taxon>
    </lineage>
</organism>
<dbReference type="GO" id="GO:0005840">
    <property type="term" value="C:ribosome"/>
    <property type="evidence" value="ECO:0007669"/>
    <property type="project" value="UniProtKB-KW"/>
</dbReference>
<keyword evidence="4" id="KW-0687">Ribonucleoprotein</keyword>
<dbReference type="InterPro" id="IPR036322">
    <property type="entry name" value="WD40_repeat_dom_sf"/>
</dbReference>
<dbReference type="RefSeq" id="XP_028881900.1">
    <property type="nucleotide sequence ID" value="XM_029026928.1"/>
</dbReference>
<dbReference type="GeneID" id="39986708"/>
<accession>A0A1X0NT03</accession>